<keyword evidence="4 9" id="KW-1133">Transmembrane helix</keyword>
<dbReference type="GO" id="GO:0007165">
    <property type="term" value="P:signal transduction"/>
    <property type="evidence" value="ECO:0007669"/>
    <property type="project" value="UniProtKB-KW"/>
</dbReference>
<dbReference type="PROSITE" id="PS50885">
    <property type="entry name" value="HAMP"/>
    <property type="match status" value="1"/>
</dbReference>
<dbReference type="GO" id="GO:0005886">
    <property type="term" value="C:plasma membrane"/>
    <property type="evidence" value="ECO:0007669"/>
    <property type="project" value="UniProtKB-SubCell"/>
</dbReference>
<dbReference type="InterPro" id="IPR003660">
    <property type="entry name" value="HAMP_dom"/>
</dbReference>
<comment type="similarity">
    <text evidence="7">Belongs to the methyl-accepting chemotaxis (MCP) protein family.</text>
</comment>
<evidence type="ECO:0000256" key="2">
    <source>
        <dbReference type="ARBA" id="ARBA00022475"/>
    </source>
</evidence>
<dbReference type="InterPro" id="IPR004010">
    <property type="entry name" value="Double_Cache_2"/>
</dbReference>
<evidence type="ECO:0000256" key="5">
    <source>
        <dbReference type="ARBA" id="ARBA00023136"/>
    </source>
</evidence>
<proteinExistence type="inferred from homology"/>
<evidence type="ECO:0000256" key="9">
    <source>
        <dbReference type="SAM" id="Phobius"/>
    </source>
</evidence>
<evidence type="ECO:0000256" key="7">
    <source>
        <dbReference type="ARBA" id="ARBA00029447"/>
    </source>
</evidence>
<dbReference type="Pfam" id="PF08269">
    <property type="entry name" value="dCache_2"/>
    <property type="match status" value="1"/>
</dbReference>
<keyword evidence="3 9" id="KW-0812">Transmembrane</keyword>
<dbReference type="PANTHER" id="PTHR32089:SF112">
    <property type="entry name" value="LYSOZYME-LIKE PROTEIN-RELATED"/>
    <property type="match status" value="1"/>
</dbReference>
<feature type="domain" description="HAMP" evidence="11">
    <location>
        <begin position="212"/>
        <end position="266"/>
    </location>
</feature>
<evidence type="ECO:0000313" key="13">
    <source>
        <dbReference type="Proteomes" id="UP000528322"/>
    </source>
</evidence>
<organism evidence="12 13">
    <name type="scientific">Desulfurispira natronophila</name>
    <dbReference type="NCBI Taxonomy" id="682562"/>
    <lineage>
        <taxon>Bacteria</taxon>
        <taxon>Pseudomonadati</taxon>
        <taxon>Chrysiogenota</taxon>
        <taxon>Chrysiogenia</taxon>
        <taxon>Chrysiogenales</taxon>
        <taxon>Chrysiogenaceae</taxon>
        <taxon>Desulfurispira</taxon>
    </lineage>
</organism>
<dbReference type="EMBL" id="JACHID010000005">
    <property type="protein sequence ID" value="MBB5021783.1"/>
    <property type="molecule type" value="Genomic_DNA"/>
</dbReference>
<keyword evidence="5 9" id="KW-0472">Membrane</keyword>
<feature type="domain" description="Methyl-accepting transducer" evidence="10">
    <location>
        <begin position="271"/>
        <end position="528"/>
    </location>
</feature>
<dbReference type="PRINTS" id="PR00260">
    <property type="entry name" value="CHEMTRNSDUCR"/>
</dbReference>
<sequence length="557" mass="61330">MFDFMRTIKGRLFLFLVLAAMGTLILIGLSLNSLHSTLRENRESAVARHAEVAHGILTHFHQQQQEGLLSREQAQQRAVDAVKELRYAGEEYFWINDMHPRMIMHPVNPNLDGQDLRNFEDPEGNRLFVDFVNTVRDRDAGHVHYLWPKPGFSDPVEKTSYVIGFEPWDWVIGTGVYNDDIQRAFMLEIRRMAVFVFILMAVFFIPMMLLLRAIMNSATHITTVAHELSEGEGDLTKRLPVIGKDELSDVSSCFNLFIEKTQRTVINVRDSVEGVASASEELSSTSNQMSASMAQQSETVGQVASAIHQMSSTVGEVARNMGDVENNASMALEAATEGGDVVRRSSREMESIADQVSQATASAQALDEKSKRVEEVIQVINDIADQTNLLALNAAIEAARAGDAGRGFAVVADEVRKLAERSTHSTEEIIDIVKTIQSGVNHVTDAMNQVNNKVRQGSELSQEADGAFNKVLHGMENLQGLIAQNVAAIEQMAKTSEQITDDVQSISAASEQTAKASEEVAYASSDLARLSADVQQHLSAFKVDGEKNSNVKLIPRG</sequence>
<dbReference type="AlphaFoldDB" id="A0A7W8DH10"/>
<dbReference type="Proteomes" id="UP000528322">
    <property type="component" value="Unassembled WGS sequence"/>
</dbReference>
<dbReference type="InterPro" id="IPR033480">
    <property type="entry name" value="sCache_2"/>
</dbReference>
<evidence type="ECO:0000256" key="6">
    <source>
        <dbReference type="ARBA" id="ARBA00023224"/>
    </source>
</evidence>
<feature type="transmembrane region" description="Helical" evidence="9">
    <location>
        <begin position="12"/>
        <end position="34"/>
    </location>
</feature>
<accession>A0A7W8DH10</accession>
<evidence type="ECO:0000259" key="10">
    <source>
        <dbReference type="PROSITE" id="PS50111"/>
    </source>
</evidence>
<comment type="subcellular location">
    <subcellularLocation>
        <location evidence="1">Cell membrane</location>
        <topology evidence="1">Multi-pass membrane protein</topology>
    </subcellularLocation>
</comment>
<evidence type="ECO:0000256" key="4">
    <source>
        <dbReference type="ARBA" id="ARBA00022989"/>
    </source>
</evidence>
<dbReference type="CDD" id="cd06225">
    <property type="entry name" value="HAMP"/>
    <property type="match status" value="1"/>
</dbReference>
<evidence type="ECO:0000259" key="11">
    <source>
        <dbReference type="PROSITE" id="PS50885"/>
    </source>
</evidence>
<dbReference type="GO" id="GO:0006935">
    <property type="term" value="P:chemotaxis"/>
    <property type="evidence" value="ECO:0007669"/>
    <property type="project" value="InterPro"/>
</dbReference>
<dbReference type="Gene3D" id="1.10.287.950">
    <property type="entry name" value="Methyl-accepting chemotaxis protein"/>
    <property type="match status" value="1"/>
</dbReference>
<keyword evidence="13" id="KW-1185">Reference proteome</keyword>
<dbReference type="SMART" id="SM00283">
    <property type="entry name" value="MA"/>
    <property type="match status" value="1"/>
</dbReference>
<dbReference type="InterPro" id="IPR004089">
    <property type="entry name" value="MCPsignal_dom"/>
</dbReference>
<dbReference type="FunFam" id="1.10.287.950:FF:000001">
    <property type="entry name" value="Methyl-accepting chemotaxis sensory transducer"/>
    <property type="match status" value="1"/>
</dbReference>
<dbReference type="PANTHER" id="PTHR32089">
    <property type="entry name" value="METHYL-ACCEPTING CHEMOTAXIS PROTEIN MCPB"/>
    <property type="match status" value="1"/>
</dbReference>
<comment type="caution">
    <text evidence="12">The sequence shown here is derived from an EMBL/GenBank/DDBJ whole genome shotgun (WGS) entry which is preliminary data.</text>
</comment>
<dbReference type="Pfam" id="PF00672">
    <property type="entry name" value="HAMP"/>
    <property type="match status" value="1"/>
</dbReference>
<dbReference type="Pfam" id="PF00015">
    <property type="entry name" value="MCPsignal"/>
    <property type="match status" value="1"/>
</dbReference>
<evidence type="ECO:0000256" key="3">
    <source>
        <dbReference type="ARBA" id="ARBA00022692"/>
    </source>
</evidence>
<keyword evidence="2" id="KW-1003">Cell membrane</keyword>
<evidence type="ECO:0000313" key="12">
    <source>
        <dbReference type="EMBL" id="MBB5021783.1"/>
    </source>
</evidence>
<dbReference type="RefSeq" id="WP_183731110.1">
    <property type="nucleotide sequence ID" value="NZ_JACHID010000005.1"/>
</dbReference>
<gene>
    <name evidence="12" type="ORF">HNR37_001096</name>
</gene>
<dbReference type="GO" id="GO:0004888">
    <property type="term" value="F:transmembrane signaling receptor activity"/>
    <property type="evidence" value="ECO:0007669"/>
    <property type="project" value="InterPro"/>
</dbReference>
<dbReference type="CDD" id="cd11386">
    <property type="entry name" value="MCP_signal"/>
    <property type="match status" value="1"/>
</dbReference>
<dbReference type="SUPFAM" id="SSF58104">
    <property type="entry name" value="Methyl-accepting chemotaxis protein (MCP) signaling domain"/>
    <property type="match status" value="1"/>
</dbReference>
<evidence type="ECO:0000256" key="1">
    <source>
        <dbReference type="ARBA" id="ARBA00004651"/>
    </source>
</evidence>
<dbReference type="PROSITE" id="PS50111">
    <property type="entry name" value="CHEMOTAXIS_TRANSDUC_2"/>
    <property type="match status" value="1"/>
</dbReference>
<dbReference type="Gene3D" id="3.30.450.20">
    <property type="entry name" value="PAS domain"/>
    <property type="match status" value="1"/>
</dbReference>
<dbReference type="SMART" id="SM00304">
    <property type="entry name" value="HAMP"/>
    <property type="match status" value="1"/>
</dbReference>
<protein>
    <submittedName>
        <fullName evidence="12">Methyl-accepting chemotaxis protein</fullName>
    </submittedName>
</protein>
<keyword evidence="6 8" id="KW-0807">Transducer</keyword>
<reference evidence="12 13" key="1">
    <citation type="submission" date="2020-08" db="EMBL/GenBank/DDBJ databases">
        <title>Genomic Encyclopedia of Type Strains, Phase IV (KMG-IV): sequencing the most valuable type-strain genomes for metagenomic binning, comparative biology and taxonomic classification.</title>
        <authorList>
            <person name="Goeker M."/>
        </authorList>
    </citation>
    <scope>NUCLEOTIDE SEQUENCE [LARGE SCALE GENOMIC DNA]</scope>
    <source>
        <strain evidence="12 13">DSM 22071</strain>
    </source>
</reference>
<name>A0A7W8DH10_9BACT</name>
<dbReference type="InterPro" id="IPR004090">
    <property type="entry name" value="Chemotax_Me-accpt_rcpt"/>
</dbReference>
<dbReference type="SMART" id="SM01049">
    <property type="entry name" value="Cache_2"/>
    <property type="match status" value="1"/>
</dbReference>
<evidence type="ECO:0000256" key="8">
    <source>
        <dbReference type="PROSITE-ProRule" id="PRU00284"/>
    </source>
</evidence>
<feature type="transmembrane region" description="Helical" evidence="9">
    <location>
        <begin position="192"/>
        <end position="215"/>
    </location>
</feature>